<dbReference type="Proteomes" id="UP001396334">
    <property type="component" value="Unassembled WGS sequence"/>
</dbReference>
<feature type="transmembrane region" description="Helical" evidence="1">
    <location>
        <begin position="57"/>
        <end position="73"/>
    </location>
</feature>
<evidence type="ECO:0000313" key="3">
    <source>
        <dbReference type="Proteomes" id="UP001396334"/>
    </source>
</evidence>
<keyword evidence="1" id="KW-0812">Transmembrane</keyword>
<gene>
    <name evidence="2" type="ORF">V6N11_000783</name>
</gene>
<dbReference type="EMBL" id="JBBPBN010000019">
    <property type="protein sequence ID" value="KAK9017779.1"/>
    <property type="molecule type" value="Genomic_DNA"/>
</dbReference>
<comment type="caution">
    <text evidence="2">The sequence shown here is derived from an EMBL/GenBank/DDBJ whole genome shotgun (WGS) entry which is preliminary data.</text>
</comment>
<evidence type="ECO:0000313" key="2">
    <source>
        <dbReference type="EMBL" id="KAK9017779.1"/>
    </source>
</evidence>
<protein>
    <submittedName>
        <fullName evidence="2">Uncharacterized protein</fullName>
    </submittedName>
</protein>
<name>A0ABR2RYK5_9ROSI</name>
<keyword evidence="1" id="KW-0472">Membrane</keyword>
<organism evidence="2 3">
    <name type="scientific">Hibiscus sabdariffa</name>
    <name type="common">roselle</name>
    <dbReference type="NCBI Taxonomy" id="183260"/>
    <lineage>
        <taxon>Eukaryota</taxon>
        <taxon>Viridiplantae</taxon>
        <taxon>Streptophyta</taxon>
        <taxon>Embryophyta</taxon>
        <taxon>Tracheophyta</taxon>
        <taxon>Spermatophyta</taxon>
        <taxon>Magnoliopsida</taxon>
        <taxon>eudicotyledons</taxon>
        <taxon>Gunneridae</taxon>
        <taxon>Pentapetalae</taxon>
        <taxon>rosids</taxon>
        <taxon>malvids</taxon>
        <taxon>Malvales</taxon>
        <taxon>Malvaceae</taxon>
        <taxon>Malvoideae</taxon>
        <taxon>Hibiscus</taxon>
    </lineage>
</organism>
<keyword evidence="3" id="KW-1185">Reference proteome</keyword>
<evidence type="ECO:0000256" key="1">
    <source>
        <dbReference type="SAM" id="Phobius"/>
    </source>
</evidence>
<feature type="transmembrane region" description="Helical" evidence="1">
    <location>
        <begin position="93"/>
        <end position="110"/>
    </location>
</feature>
<feature type="transmembrane region" description="Helical" evidence="1">
    <location>
        <begin position="12"/>
        <end position="29"/>
    </location>
</feature>
<keyword evidence="1" id="KW-1133">Transmembrane helix</keyword>
<sequence length="122" mass="13234">MFQILFEEPVPLPVMAALFAVLTVLRLSSPRCACVVVNSVTNVDIGTAKMPQPGARCALLLTALILVMIVHCRSLSPSSGTAAAVEKGPCLDLSWILLSVFNLVLLYLALKQRSVRISLFFY</sequence>
<proteinExistence type="predicted"/>
<reference evidence="2 3" key="1">
    <citation type="journal article" date="2024" name="G3 (Bethesda)">
        <title>Genome assembly of Hibiscus sabdariffa L. provides insights into metabolisms of medicinal natural products.</title>
        <authorList>
            <person name="Kim T."/>
        </authorList>
    </citation>
    <scope>NUCLEOTIDE SEQUENCE [LARGE SCALE GENOMIC DNA]</scope>
    <source>
        <strain evidence="2">TK-2024</strain>
        <tissue evidence="2">Old leaves</tissue>
    </source>
</reference>
<accession>A0ABR2RYK5</accession>